<sequence length="694" mass="77976">MAPPRQSPIAGQPTEDERERLRRQRDELFNRYGRRWIAAEGRLSWTVLERPRSAEAVEPWIGAIAGLSEAVLRADLEKADDVLNLHSKYNSKYYQALLETLKGELLPQRLTALASLRQTGIPEAAEVLCLLLWELWAPIADGKSKLCDQETIQLQRLLDLMQKAIADWDRVKNPNQIEWCGHFCSPIWSLRQSAGRGPPSPVDYEVALEDLRDLVEKVQDILTSRQPPVDQPGQAPSASEVQEEVEVEDELRTMRHDLTDLKGLTLGLKEEVSTSHQDKLQMKEELEKLMSENDTLKFQMTKMDDRLKKMENESSAEKELHQKLESENLRMKDELIELQNEKLKMQEVKSDNESLKHQIGHVEDEMKELKKEIMIAQEGQQSLADLQVKVSQVEQLEETLKRLDSELLSTKAELQEFRSKHDASGVKADLEKLELRGELLNMKKDLHEVSMKYDRLTAKGNLKTKKDLGEYGDLTLHQLLHLSGLAKTEFSDACSDASWVQIQQDQETPMQLSASSGFSVDTSGSRCFMLDTIFKTPTGSFLSGPELSKGAEILAADGSTILKVASDPEQHTARGTVILEAQEAKLQVTTDHRVVLATGDLVSAAQLKVGDEVVADGVPTKLTAVDFVPGEVPVLKITFQPDLPVAVFHPRPCIHSHGHKPKKTRRGRTGKYFRAVKDGADAWSVPDTQGYLTD</sequence>
<keyword evidence="4" id="KW-1185">Reference proteome</keyword>
<dbReference type="Proteomes" id="UP001642484">
    <property type="component" value="Unassembled WGS sequence"/>
</dbReference>
<evidence type="ECO:0000313" key="4">
    <source>
        <dbReference type="Proteomes" id="UP001642484"/>
    </source>
</evidence>
<keyword evidence="1" id="KW-0175">Coiled coil</keyword>
<proteinExistence type="predicted"/>
<accession>A0ABP0M8N9</accession>
<dbReference type="Gene3D" id="2.170.16.10">
    <property type="entry name" value="Hedgehog/Intein (Hint) domain"/>
    <property type="match status" value="1"/>
</dbReference>
<protein>
    <submittedName>
        <fullName evidence="3">Uncharacterized protein</fullName>
    </submittedName>
</protein>
<name>A0ABP0M8N9_9DINO</name>
<feature type="region of interest" description="Disordered" evidence="2">
    <location>
        <begin position="224"/>
        <end position="245"/>
    </location>
</feature>
<organism evidence="3 4">
    <name type="scientific">Durusdinium trenchii</name>
    <dbReference type="NCBI Taxonomy" id="1381693"/>
    <lineage>
        <taxon>Eukaryota</taxon>
        <taxon>Sar</taxon>
        <taxon>Alveolata</taxon>
        <taxon>Dinophyceae</taxon>
        <taxon>Suessiales</taxon>
        <taxon>Symbiodiniaceae</taxon>
        <taxon>Durusdinium</taxon>
    </lineage>
</organism>
<evidence type="ECO:0000256" key="2">
    <source>
        <dbReference type="SAM" id="MobiDB-lite"/>
    </source>
</evidence>
<reference evidence="3 4" key="1">
    <citation type="submission" date="2024-02" db="EMBL/GenBank/DDBJ databases">
        <authorList>
            <person name="Chen Y."/>
            <person name="Shah S."/>
            <person name="Dougan E. K."/>
            <person name="Thang M."/>
            <person name="Chan C."/>
        </authorList>
    </citation>
    <scope>NUCLEOTIDE SEQUENCE [LARGE SCALE GENOMIC DNA]</scope>
</reference>
<feature type="coiled-coil region" evidence="1">
    <location>
        <begin position="279"/>
        <end position="420"/>
    </location>
</feature>
<gene>
    <name evidence="3" type="ORF">CCMP2556_LOCUS24398</name>
</gene>
<evidence type="ECO:0000256" key="1">
    <source>
        <dbReference type="SAM" id="Coils"/>
    </source>
</evidence>
<dbReference type="InterPro" id="IPR036844">
    <property type="entry name" value="Hint_dom_sf"/>
</dbReference>
<dbReference type="SUPFAM" id="SSF51294">
    <property type="entry name" value="Hedgehog/intein (Hint) domain"/>
    <property type="match status" value="1"/>
</dbReference>
<dbReference type="EMBL" id="CAXAMN010016002">
    <property type="protein sequence ID" value="CAK9047102.1"/>
    <property type="molecule type" value="Genomic_DNA"/>
</dbReference>
<comment type="caution">
    <text evidence="3">The sequence shown here is derived from an EMBL/GenBank/DDBJ whole genome shotgun (WGS) entry which is preliminary data.</text>
</comment>
<evidence type="ECO:0000313" key="3">
    <source>
        <dbReference type="EMBL" id="CAK9047102.1"/>
    </source>
</evidence>